<dbReference type="AlphaFoldDB" id="A0A9X6U4Q3"/>
<sequence length="131" mass="15109">MGVEYHSCDKCSEARYEEYVGRCTSCYASLCTHCVVNDDIDSIYASQYGVIFDGSEKQRKEYDIKDEHIEKGWYVIGEKIDDSSIAPQYCPYCQCTAIDESRFVKFLVAHIGKPKEELEAMYLEEKRLQNG</sequence>
<proteinExistence type="predicted"/>
<evidence type="ECO:0000313" key="2">
    <source>
        <dbReference type="Proteomes" id="UP000220127"/>
    </source>
</evidence>
<gene>
    <name evidence="1" type="ORF">CON01_00475</name>
</gene>
<protein>
    <submittedName>
        <fullName evidence="1">Uncharacterized protein</fullName>
    </submittedName>
</protein>
<organism evidence="1 2">
    <name type="scientific">Bacillus thuringiensis</name>
    <dbReference type="NCBI Taxonomy" id="1428"/>
    <lineage>
        <taxon>Bacteria</taxon>
        <taxon>Bacillati</taxon>
        <taxon>Bacillota</taxon>
        <taxon>Bacilli</taxon>
        <taxon>Bacillales</taxon>
        <taxon>Bacillaceae</taxon>
        <taxon>Bacillus</taxon>
        <taxon>Bacillus cereus group</taxon>
    </lineage>
</organism>
<evidence type="ECO:0000313" key="1">
    <source>
        <dbReference type="EMBL" id="PED16357.1"/>
    </source>
</evidence>
<comment type="caution">
    <text evidence="1">The sequence shown here is derived from an EMBL/GenBank/DDBJ whole genome shotgun (WGS) entry which is preliminary data.</text>
</comment>
<dbReference type="Proteomes" id="UP000220127">
    <property type="component" value="Unassembled WGS sequence"/>
</dbReference>
<dbReference type="EMBL" id="NVMD01000002">
    <property type="protein sequence ID" value="PED16357.1"/>
    <property type="molecule type" value="Genomic_DNA"/>
</dbReference>
<accession>A0A9X6U4Q3</accession>
<name>A0A9X6U4Q3_BACTU</name>
<reference evidence="1 2" key="1">
    <citation type="submission" date="2017-09" db="EMBL/GenBank/DDBJ databases">
        <title>Large-scale bioinformatics analysis of Bacillus genomes uncovers conserved roles of natural products in bacterial physiology.</title>
        <authorList>
            <consortium name="Agbiome Team Llc"/>
            <person name="Bleich R.M."/>
            <person name="Grubbs K.J."/>
            <person name="Santa Maria K.C."/>
            <person name="Allen S.E."/>
            <person name="Farag S."/>
            <person name="Shank E.A."/>
            <person name="Bowers A."/>
        </authorList>
    </citation>
    <scope>NUCLEOTIDE SEQUENCE [LARGE SCALE GENOMIC DNA]</scope>
    <source>
        <strain evidence="1 2">AFS094940</strain>
    </source>
</reference>
<dbReference type="RefSeq" id="WP_097876958.1">
    <property type="nucleotide sequence ID" value="NZ_NUIV01000047.1"/>
</dbReference>